<keyword evidence="4 6" id="KW-1133">Transmembrane helix</keyword>
<evidence type="ECO:0000313" key="8">
    <source>
        <dbReference type="EMBL" id="ALE17530.1"/>
    </source>
</evidence>
<evidence type="ECO:0000256" key="3">
    <source>
        <dbReference type="ARBA" id="ARBA00022692"/>
    </source>
</evidence>
<keyword evidence="8" id="KW-0132">Cell division</keyword>
<dbReference type="InterPro" id="IPR003838">
    <property type="entry name" value="ABC3_permease_C"/>
</dbReference>
<gene>
    <name evidence="8" type="ORF">AMC99_02253</name>
</gene>
<evidence type="ECO:0000256" key="1">
    <source>
        <dbReference type="ARBA" id="ARBA00004651"/>
    </source>
</evidence>
<keyword evidence="3 6" id="KW-0812">Transmembrane</keyword>
<evidence type="ECO:0000256" key="4">
    <source>
        <dbReference type="ARBA" id="ARBA00022989"/>
    </source>
</evidence>
<evidence type="ECO:0000313" key="9">
    <source>
        <dbReference type="Proteomes" id="UP000057938"/>
    </source>
</evidence>
<evidence type="ECO:0000256" key="5">
    <source>
        <dbReference type="ARBA" id="ARBA00023136"/>
    </source>
</evidence>
<dbReference type="GO" id="GO:0005886">
    <property type="term" value="C:plasma membrane"/>
    <property type="evidence" value="ECO:0007669"/>
    <property type="project" value="UniProtKB-SubCell"/>
</dbReference>
<evidence type="ECO:0000256" key="2">
    <source>
        <dbReference type="ARBA" id="ARBA00022475"/>
    </source>
</evidence>
<reference evidence="8 9" key="1">
    <citation type="submission" date="2015-09" db="EMBL/GenBank/DDBJ databases">
        <title>Complete genome sequence of a benzo[a]pyrene-degrading bacterium Altererythrobacter epoxidivorans CGMCC 1.7731T.</title>
        <authorList>
            <person name="Li Z."/>
            <person name="Cheng H."/>
            <person name="Huo Y."/>
            <person name="Xu X."/>
        </authorList>
    </citation>
    <scope>NUCLEOTIDE SEQUENCE [LARGE SCALE GENOMIC DNA]</scope>
    <source>
        <strain evidence="8 9">CGMCC 1.7731</strain>
    </source>
</reference>
<feature type="domain" description="ABC3 transporter permease C-terminal" evidence="7">
    <location>
        <begin position="188"/>
        <end position="307"/>
    </location>
</feature>
<protein>
    <submittedName>
        <fullName evidence="8">Cell division protein FtsX</fullName>
    </submittedName>
</protein>
<keyword evidence="2" id="KW-1003">Cell membrane</keyword>
<keyword evidence="8" id="KW-0131">Cell cycle</keyword>
<accession>A0A0M4MIG4</accession>
<dbReference type="GO" id="GO:0032153">
    <property type="term" value="C:cell division site"/>
    <property type="evidence" value="ECO:0007669"/>
    <property type="project" value="TreeGrafter"/>
</dbReference>
<feature type="transmembrane region" description="Helical" evidence="6">
    <location>
        <begin position="180"/>
        <end position="203"/>
    </location>
</feature>
<dbReference type="GO" id="GO:0051301">
    <property type="term" value="P:cell division"/>
    <property type="evidence" value="ECO:0007669"/>
    <property type="project" value="UniProtKB-KW"/>
</dbReference>
<sequence>MKKPPLVGRSLVRGLVPFAGERAASLIPQSRMSGPVPWVLAIMITLTVIAVAGGLALGNLANRAKGDLSGALTVQIVEANAERRAELAQRAGAVLAGDPAVQSYRIVPQAELDELLEPWLGTGDVGEAVPIPALIDVQLGRNADEAELIRLQSLFDEQVPGARVDAQSDWLRPVYSALSAMQYLALALVLLLALTSVAAVWLATRSAFSSHRDTVETVHQLGGTDRQIARVFQRSVGFDAVLGGAVGLALGVAVVWFLGQQFAALDSGMVAGGGLRNIDWFIIAAIPVGGIALSVLTARYTVLRALRRML</sequence>
<dbReference type="EMBL" id="CP012669">
    <property type="protein sequence ID" value="ALE17530.1"/>
    <property type="molecule type" value="Genomic_DNA"/>
</dbReference>
<evidence type="ECO:0000259" key="7">
    <source>
        <dbReference type="Pfam" id="PF02687"/>
    </source>
</evidence>
<dbReference type="PATRIC" id="fig|361183.4.peg.2214"/>
<dbReference type="Proteomes" id="UP000057938">
    <property type="component" value="Chromosome"/>
</dbReference>
<keyword evidence="5 6" id="KW-0472">Membrane</keyword>
<dbReference type="KEGG" id="aep:AMC99_02253"/>
<dbReference type="RefSeq" id="WP_061926514.1">
    <property type="nucleotide sequence ID" value="NZ_CP012669.1"/>
</dbReference>
<keyword evidence="9" id="KW-1185">Reference proteome</keyword>
<dbReference type="InterPro" id="IPR004513">
    <property type="entry name" value="FtsX"/>
</dbReference>
<feature type="transmembrane region" description="Helical" evidence="6">
    <location>
        <begin position="38"/>
        <end position="58"/>
    </location>
</feature>
<dbReference type="PANTHER" id="PTHR47755:SF1">
    <property type="entry name" value="CELL DIVISION PROTEIN FTSX"/>
    <property type="match status" value="1"/>
</dbReference>
<dbReference type="Pfam" id="PF02687">
    <property type="entry name" value="FtsX"/>
    <property type="match status" value="1"/>
</dbReference>
<dbReference type="OrthoDB" id="8478373at2"/>
<dbReference type="PANTHER" id="PTHR47755">
    <property type="entry name" value="CELL DIVISION PROTEIN FTSX"/>
    <property type="match status" value="1"/>
</dbReference>
<name>A0A0M4MIG4_9SPHN</name>
<dbReference type="AlphaFoldDB" id="A0A0M4MIG4"/>
<organism evidence="8 9">
    <name type="scientific">Altererythrobacter epoxidivorans</name>
    <dbReference type="NCBI Taxonomy" id="361183"/>
    <lineage>
        <taxon>Bacteria</taxon>
        <taxon>Pseudomonadati</taxon>
        <taxon>Pseudomonadota</taxon>
        <taxon>Alphaproteobacteria</taxon>
        <taxon>Sphingomonadales</taxon>
        <taxon>Erythrobacteraceae</taxon>
        <taxon>Altererythrobacter</taxon>
    </lineage>
</organism>
<dbReference type="STRING" id="361183.AMC99_02253"/>
<comment type="subcellular location">
    <subcellularLocation>
        <location evidence="1">Cell membrane</location>
        <topology evidence="1">Multi-pass membrane protein</topology>
    </subcellularLocation>
</comment>
<feature type="transmembrane region" description="Helical" evidence="6">
    <location>
        <begin position="236"/>
        <end position="258"/>
    </location>
</feature>
<proteinExistence type="predicted"/>
<evidence type="ECO:0000256" key="6">
    <source>
        <dbReference type="SAM" id="Phobius"/>
    </source>
</evidence>
<feature type="transmembrane region" description="Helical" evidence="6">
    <location>
        <begin position="278"/>
        <end position="302"/>
    </location>
</feature>